<dbReference type="GO" id="GO:0006013">
    <property type="term" value="P:mannose metabolic process"/>
    <property type="evidence" value="ECO:0007669"/>
    <property type="project" value="InterPro"/>
</dbReference>
<keyword evidence="3 6" id="KW-0378">Hydrolase</keyword>
<dbReference type="RefSeq" id="WP_212520917.1">
    <property type="nucleotide sequence ID" value="NZ_JAGSOH010000100.1"/>
</dbReference>
<gene>
    <name evidence="6" type="ORF">KDK95_25995</name>
</gene>
<dbReference type="InterPro" id="IPR015341">
    <property type="entry name" value="Glyco_hydro_38_cen"/>
</dbReference>
<dbReference type="GO" id="GO:0004559">
    <property type="term" value="F:alpha-mannosidase activity"/>
    <property type="evidence" value="ECO:0007669"/>
    <property type="project" value="InterPro"/>
</dbReference>
<evidence type="ECO:0000313" key="6">
    <source>
        <dbReference type="EMBL" id="MBR7829783.1"/>
    </source>
</evidence>
<dbReference type="Pfam" id="PF17677">
    <property type="entry name" value="Glyco_hydro38C2"/>
    <property type="match status" value="1"/>
</dbReference>
<dbReference type="InterPro" id="IPR011013">
    <property type="entry name" value="Gal_mutarotase_sf_dom"/>
</dbReference>
<evidence type="ECO:0000256" key="1">
    <source>
        <dbReference type="ARBA" id="ARBA00009792"/>
    </source>
</evidence>
<dbReference type="GO" id="GO:0009313">
    <property type="term" value="P:oligosaccharide catabolic process"/>
    <property type="evidence" value="ECO:0007669"/>
    <property type="project" value="TreeGrafter"/>
</dbReference>
<dbReference type="Gene3D" id="3.20.110.10">
    <property type="entry name" value="Glycoside hydrolase 38, N terminal domain"/>
    <property type="match status" value="1"/>
</dbReference>
<keyword evidence="7" id="KW-1185">Reference proteome</keyword>
<comment type="caution">
    <text evidence="6">The sequence shown here is derived from an EMBL/GenBank/DDBJ whole genome shotgun (WGS) entry which is preliminary data.</text>
</comment>
<evidence type="ECO:0000256" key="3">
    <source>
        <dbReference type="ARBA" id="ARBA00022801"/>
    </source>
</evidence>
<dbReference type="InterPro" id="IPR027291">
    <property type="entry name" value="Glyco_hydro_38_N_sf"/>
</dbReference>
<dbReference type="InterPro" id="IPR041147">
    <property type="entry name" value="GH38_C"/>
</dbReference>
<dbReference type="InterPro" id="IPR000602">
    <property type="entry name" value="Glyco_hydro_38_N"/>
</dbReference>
<dbReference type="CDD" id="cd10786">
    <property type="entry name" value="GH38N_AMII_like"/>
    <property type="match status" value="1"/>
</dbReference>
<keyword evidence="2" id="KW-0479">Metal-binding</keyword>
<dbReference type="GO" id="GO:0030246">
    <property type="term" value="F:carbohydrate binding"/>
    <property type="evidence" value="ECO:0007669"/>
    <property type="project" value="InterPro"/>
</dbReference>
<name>A0A941IM91_9ACTN</name>
<dbReference type="Gene3D" id="1.20.1270.50">
    <property type="entry name" value="Glycoside hydrolase family 38, central domain"/>
    <property type="match status" value="1"/>
</dbReference>
<evidence type="ECO:0000256" key="4">
    <source>
        <dbReference type="ARBA" id="ARBA00023295"/>
    </source>
</evidence>
<dbReference type="EMBL" id="JAGSOH010000100">
    <property type="protein sequence ID" value="MBR7829783.1"/>
    <property type="molecule type" value="Genomic_DNA"/>
</dbReference>
<dbReference type="Pfam" id="PF09261">
    <property type="entry name" value="Alpha-mann_mid"/>
    <property type="match status" value="1"/>
</dbReference>
<comment type="similarity">
    <text evidence="1">Belongs to the glycosyl hydrolase 38 family.</text>
</comment>
<dbReference type="PANTHER" id="PTHR46017">
    <property type="entry name" value="ALPHA-MANNOSIDASE 2C1"/>
    <property type="match status" value="1"/>
</dbReference>
<accession>A0A941IM91</accession>
<evidence type="ECO:0000259" key="5">
    <source>
        <dbReference type="SMART" id="SM00872"/>
    </source>
</evidence>
<protein>
    <submittedName>
        <fullName evidence="6">Glycoside hydrolase</fullName>
    </submittedName>
</protein>
<sequence>MRITAVHDTDLFVGTLASPRQLVRVAVAGLSGPATVRIAGPLVETPVPAAVAAGTEQTVEVGVVFRAPSVEGGTYQATVILESGDGRATRPVRLARAESGWTMWMISHFHYDPVWWNTQAGFTETWLDLPGAQEKRMPFQLSAFDLVRAHIDAARDDADYAFVLAEVDYLKPYWDRFPGDRADLRRLMREGRVELVGGSYNEANTNLTHPESTVRNLVYGFGYQRDVLGGEPRSAWMVDVFGHDPAYPGLVADAGLDSSVWARGPWHHVGAKRHTGEITRQQFPSEFEWISPSGRGVLTGYLADHYVAGWDIERVETLEESMQKAYEKFADLKKVAATRNVLLPVGHDHNVPSRFCTQIHREWNARYVWPRFQVGIPRDFFAAVRADAERRKTVISMQTRDMNPVYTGKDVSYIDTKQAQRAAEVAVLDGERIAALATLLGGRYPHEALDKAWRQLVYGAHHDAITGTESDQVYLDLLNGWREADELGREVIDGSIEFLARHVSLAGSPCILAVNTLSFERTAPTTATVRFAADEEVHGVRVLDPSGAEVPALTESVVRRDDGSITEIVLCFVAVSLPSLGYRVYRVLPADEVPPGWSRATAASAPRIQNEYFTVEADPSRGGALSSVVERRTGRELVRPGGLAAEFVLQAELADHEYWGEGPWHLLPTGPGVATGSKPAAVHVETSQLGARIVTSTELAGLRVTQLATLLSGIDRVDLTSHVDGSIGQDHLLRARFQFDAPGLLPVAEVGFGAVGRSFGFPDADAAKSLWTLDSPAHTWAGLSSTARLHLRREDRAADDVHAFGVAEIVDDTTADRAKHVRALIAALAAKGVTATLTEPDGERYGALDADSNLPDIRIVLGRGNAFAAAVLDSAGPAYREALDLHGRVFVPAARTRREQWVPDADLRGPRDLPVLIVGRTPAALAQLVEDLADAAIEVPVPVGLASTPEPAADRSIAVVNRGTPGFVVDPEGALSVNLMRACSGFPAQYWIEGERRTAPDGSSFAWQHWSHTFELSIVAGPGDWRENGFARAGQDVNHPVRARQARNTSPADDARLLPAELSLISVTPADVLLTTAKSAGNPLASGSAVNDTGELSLRVYDSTGSAKTATVRVHGGVESAQRTDLLESADRNPDEGLTRVDASSVAVDLAPADIATIRVRTTPRGVVGSGRPLARIAEPVQPVFTEYWLHDQGPAPIGNLPVSVHIAAEPECLAVTVSCSADESRGSVELVVPAGISVADTEFPYKLAAGEHARFTAPYTVHGAPGSYVVAARIRDAAGQVLEDSAVIRFGASAREESADADLFDVGIDWPAVRLAPGQSADLPVRLTNRAASAIRGEVALISPYGTWLDDGDVTVTPRVQSFSLEPGGGTTLAFSVRAGAAARPGAHWWALARAACHGALRYGPSTAVEIIASGG</sequence>
<dbReference type="PANTHER" id="PTHR46017:SF1">
    <property type="entry name" value="ALPHA-MANNOSIDASE 2C1"/>
    <property type="match status" value="1"/>
</dbReference>
<dbReference type="SUPFAM" id="SSF74650">
    <property type="entry name" value="Galactose mutarotase-like"/>
    <property type="match status" value="2"/>
</dbReference>
<evidence type="ECO:0000313" key="7">
    <source>
        <dbReference type="Proteomes" id="UP000676325"/>
    </source>
</evidence>
<evidence type="ECO:0000256" key="2">
    <source>
        <dbReference type="ARBA" id="ARBA00022723"/>
    </source>
</evidence>
<dbReference type="SUPFAM" id="SSF88688">
    <property type="entry name" value="Families 57/38 glycoside transferase middle domain"/>
    <property type="match status" value="1"/>
</dbReference>
<reference evidence="6" key="1">
    <citation type="submission" date="2021-04" db="EMBL/GenBank/DDBJ databases">
        <title>Genome based classification of Actinospica acidithermotolerans sp. nov., an actinobacterium isolated from an Indonesian hot spring.</title>
        <authorList>
            <person name="Kusuma A.B."/>
            <person name="Putra K.E."/>
            <person name="Nafisah S."/>
            <person name="Loh J."/>
            <person name="Nouioui I."/>
            <person name="Goodfellow M."/>
        </authorList>
    </citation>
    <scope>NUCLEOTIDE SEQUENCE</scope>
    <source>
        <strain evidence="6">MGRD01-02</strain>
    </source>
</reference>
<dbReference type="Pfam" id="PF01074">
    <property type="entry name" value="Glyco_hydro_38N"/>
    <property type="match status" value="1"/>
</dbReference>
<dbReference type="Gene3D" id="2.70.98.30">
    <property type="entry name" value="Golgi alpha-mannosidase II, domain 4"/>
    <property type="match status" value="1"/>
</dbReference>
<dbReference type="InterPro" id="IPR037094">
    <property type="entry name" value="Glyco_hydro_38_cen_sf"/>
</dbReference>
<dbReference type="InterPro" id="IPR011330">
    <property type="entry name" value="Glyco_hydro/deAcase_b/a-brl"/>
</dbReference>
<proteinExistence type="inferred from homology"/>
<dbReference type="InterPro" id="IPR028995">
    <property type="entry name" value="Glyco_hydro_57/38_cen_sf"/>
</dbReference>
<organism evidence="6 7">
    <name type="scientific">Actinospica acidithermotolerans</name>
    <dbReference type="NCBI Taxonomy" id="2828514"/>
    <lineage>
        <taxon>Bacteria</taxon>
        <taxon>Bacillati</taxon>
        <taxon>Actinomycetota</taxon>
        <taxon>Actinomycetes</taxon>
        <taxon>Catenulisporales</taxon>
        <taxon>Actinospicaceae</taxon>
        <taxon>Actinospica</taxon>
    </lineage>
</organism>
<keyword evidence="4" id="KW-0326">Glycosidase</keyword>
<feature type="domain" description="Glycoside hydrolase family 38 central" evidence="5">
    <location>
        <begin position="411"/>
        <end position="481"/>
    </location>
</feature>
<dbReference type="SMART" id="SM00872">
    <property type="entry name" value="Alpha-mann_mid"/>
    <property type="match status" value="1"/>
</dbReference>
<dbReference type="SUPFAM" id="SSF88713">
    <property type="entry name" value="Glycoside hydrolase/deacetylase"/>
    <property type="match status" value="1"/>
</dbReference>
<dbReference type="GO" id="GO:0046872">
    <property type="term" value="F:metal ion binding"/>
    <property type="evidence" value="ECO:0007669"/>
    <property type="project" value="UniProtKB-KW"/>
</dbReference>
<dbReference type="Proteomes" id="UP000676325">
    <property type="component" value="Unassembled WGS sequence"/>
</dbReference>